<accession>A0A1T5F3D8</accession>
<dbReference type="SUPFAM" id="SSF53187">
    <property type="entry name" value="Zn-dependent exopeptidases"/>
    <property type="match status" value="1"/>
</dbReference>
<dbReference type="Pfam" id="PF00246">
    <property type="entry name" value="Peptidase_M14"/>
    <property type="match status" value="1"/>
</dbReference>
<evidence type="ECO:0000313" key="3">
    <source>
        <dbReference type="Proteomes" id="UP000190541"/>
    </source>
</evidence>
<proteinExistence type="predicted"/>
<keyword evidence="2" id="KW-0121">Carboxypeptidase</keyword>
<organism evidence="2 3">
    <name type="scientific">Parapedobacter luteus</name>
    <dbReference type="NCBI Taxonomy" id="623280"/>
    <lineage>
        <taxon>Bacteria</taxon>
        <taxon>Pseudomonadati</taxon>
        <taxon>Bacteroidota</taxon>
        <taxon>Sphingobacteriia</taxon>
        <taxon>Sphingobacteriales</taxon>
        <taxon>Sphingobacteriaceae</taxon>
        <taxon>Parapedobacter</taxon>
    </lineage>
</organism>
<protein>
    <submittedName>
        <fullName evidence="2">Zinc carboxypeptidase</fullName>
    </submittedName>
</protein>
<feature type="domain" description="Peptidase M14" evidence="1">
    <location>
        <begin position="116"/>
        <end position="255"/>
    </location>
</feature>
<evidence type="ECO:0000259" key="1">
    <source>
        <dbReference type="Pfam" id="PF00246"/>
    </source>
</evidence>
<dbReference type="GO" id="GO:0004181">
    <property type="term" value="F:metallocarboxypeptidase activity"/>
    <property type="evidence" value="ECO:0007669"/>
    <property type="project" value="InterPro"/>
</dbReference>
<keyword evidence="2" id="KW-0645">Protease</keyword>
<dbReference type="GO" id="GO:0008270">
    <property type="term" value="F:zinc ion binding"/>
    <property type="evidence" value="ECO:0007669"/>
    <property type="project" value="InterPro"/>
</dbReference>
<dbReference type="EMBL" id="FUYS01000013">
    <property type="protein sequence ID" value="SKB90734.1"/>
    <property type="molecule type" value="Genomic_DNA"/>
</dbReference>
<dbReference type="Proteomes" id="UP000190541">
    <property type="component" value="Unassembled WGS sequence"/>
</dbReference>
<dbReference type="STRING" id="623280.SAMN05660226_03755"/>
<sequence>MSLFISLFEVNANANALQNEAYKNERCNVYIAPKFPKIMKRPFILLTSGMLLAYIVGYAQPIDEVYNQKIKEYTTDGRFLPSSVLNLLDDPRVPSPLKHFGEIIGAPGIMYNTTQIYGYFDKLAQTSGRVNMMQIGMTEEGRPLHLVVIADEHTMENLDQYKALLAKLADPRKVQAGEAAAIISQAKPVYFLNGGLHSPETGSPHMLMELAYRLATDTAAYIKDIRERVITIINPVSEPDGWDKQTDWYNRYTKSRTDWDDGMPSRPPYWGKYTVHDNNRDGLQISQELTKAAYRVYYEWHPTVLLDLHESVPLLYISVGTGPYNADLDPTTINEWSLLAQYEMTQLAAQGLPGVFTWGFYDGWYPGYLFWIANNHNSIGRFYETFGNAGSNTFLRDIATSNYAGKPATSREWYRPEPATAKVIWSLRNNVNYMQAGVLAGLRFASINGKTLLENFYQKGVKAIEKGKTDTLKAFIIPKTQRDPGMAAYLVNQLRAQAIEVHEAISGANRGDYVVKLDQPYRNLAVSLLTEQRFPKDAEFPPYDDIAWTFGLLYGVDVLQTNDADFYPDNTLRLLTENVVYRGSVRGTGSTYLIPYKAQQTVLSSLFWLKANDPKVGVEVLDADVVLGADTLGRGSVLFSGLNALRARELAATFGLDLLATDETISADKHPVSLPRIAVYHSWSYTQDEGWTRFTFEQRGIPYTSIDKDDLKQGQLNDRFDVILVPRLRGAGKDFIHDVDRKLGPMPFTKTKDYPSHGYPDSTDDMTGGPGFDGVANLHAFVNNGGALIAFDNSTAMLAEVGVAEGLSQKSTANMLHPGSVVQARARVPSSPILYGYPELFPIFRGNGPVLQVERQHRDRLVLQYGAPTAKQDIEYTGPILGLQGAPTKQAEKPKNYSPKDYPYVLSGMVRNEELILGEGAIFNVPVGKGRVVGFTFDPLHRYLNHHDAPMVWNSIINWNHLDKE</sequence>
<keyword evidence="3" id="KW-1185">Reference proteome</keyword>
<dbReference type="Gene3D" id="3.40.630.10">
    <property type="entry name" value="Zn peptidases"/>
    <property type="match status" value="1"/>
</dbReference>
<keyword evidence="2" id="KW-0378">Hydrolase</keyword>
<evidence type="ECO:0000313" key="2">
    <source>
        <dbReference type="EMBL" id="SKB90734.1"/>
    </source>
</evidence>
<dbReference type="GO" id="GO:0006508">
    <property type="term" value="P:proteolysis"/>
    <property type="evidence" value="ECO:0007669"/>
    <property type="project" value="InterPro"/>
</dbReference>
<reference evidence="2 3" key="1">
    <citation type="submission" date="2017-02" db="EMBL/GenBank/DDBJ databases">
        <authorList>
            <person name="Peterson S.W."/>
        </authorList>
    </citation>
    <scope>NUCLEOTIDE SEQUENCE [LARGE SCALE GENOMIC DNA]</scope>
    <source>
        <strain evidence="2 3">DSM 22899</strain>
    </source>
</reference>
<gene>
    <name evidence="2" type="ORF">SAMN05660226_03755</name>
</gene>
<name>A0A1T5F3D8_9SPHI</name>
<dbReference type="InterPro" id="IPR000834">
    <property type="entry name" value="Peptidase_M14"/>
</dbReference>
<dbReference type="AlphaFoldDB" id="A0A1T5F3D8"/>